<dbReference type="PANTHER" id="PTHR31527:SF0">
    <property type="entry name" value="RE64534P"/>
    <property type="match status" value="1"/>
</dbReference>
<dbReference type="EMBL" id="QGLF01000005">
    <property type="protein sequence ID" value="PWR19122.1"/>
    <property type="molecule type" value="Genomic_DNA"/>
</dbReference>
<evidence type="ECO:0000313" key="3">
    <source>
        <dbReference type="Proteomes" id="UP000246077"/>
    </source>
</evidence>
<dbReference type="InterPro" id="IPR018959">
    <property type="entry name" value="DUF1989"/>
</dbReference>
<feature type="domain" description="DUF1989" evidence="1">
    <location>
        <begin position="5"/>
        <end position="169"/>
    </location>
</feature>
<gene>
    <name evidence="2" type="ORF">DKG75_19390</name>
</gene>
<name>A0A317DXD1_9PROT</name>
<evidence type="ECO:0000259" key="1">
    <source>
        <dbReference type="Pfam" id="PF09347"/>
    </source>
</evidence>
<dbReference type="Pfam" id="PF09347">
    <property type="entry name" value="DUF1989"/>
    <property type="match status" value="1"/>
</dbReference>
<proteinExistence type="predicted"/>
<sequence>MIAGVVPARQGLAVRLKRGEVLKVINTHGNQVVDFWAFAEADPREFMSMEHCHTRLLRLIPRPGDLLVTNRRRPILAFVEDTSPGIHDTVIAACDSHRYRELGCTGPHDNCTDNLFDALRRAGAEAPECPAPFNLFMNVPVGPDGSLAFVAPVSRPGDHVAFRAEMDCIAVMSACPMDITPVNGMAPTEVHYAVV</sequence>
<accession>A0A317DXD1</accession>
<reference evidence="3" key="1">
    <citation type="submission" date="2018-05" db="EMBL/GenBank/DDBJ databases">
        <title>Zavarzinia sp. HR-AS.</title>
        <authorList>
            <person name="Lee Y."/>
            <person name="Jeon C.O."/>
        </authorList>
    </citation>
    <scope>NUCLEOTIDE SEQUENCE [LARGE SCALE GENOMIC DNA]</scope>
    <source>
        <strain evidence="3">DSM 1231</strain>
    </source>
</reference>
<evidence type="ECO:0000313" key="2">
    <source>
        <dbReference type="EMBL" id="PWR19122.1"/>
    </source>
</evidence>
<dbReference type="PANTHER" id="PTHR31527">
    <property type="entry name" value="RE64534P"/>
    <property type="match status" value="1"/>
</dbReference>
<dbReference type="OrthoDB" id="9772660at2"/>
<organism evidence="2 3">
    <name type="scientific">Zavarzinia compransoris</name>
    <dbReference type="NCBI Taxonomy" id="1264899"/>
    <lineage>
        <taxon>Bacteria</taxon>
        <taxon>Pseudomonadati</taxon>
        <taxon>Pseudomonadota</taxon>
        <taxon>Alphaproteobacteria</taxon>
        <taxon>Rhodospirillales</taxon>
        <taxon>Zavarziniaceae</taxon>
        <taxon>Zavarzinia</taxon>
    </lineage>
</organism>
<dbReference type="RefSeq" id="WP_109922806.1">
    <property type="nucleotide sequence ID" value="NZ_QGLF01000005.1"/>
</dbReference>
<keyword evidence="3" id="KW-1185">Reference proteome</keyword>
<protein>
    <submittedName>
        <fullName evidence="2">Aminomethyltransferase</fullName>
    </submittedName>
</protein>
<comment type="caution">
    <text evidence="2">The sequence shown here is derived from an EMBL/GenBank/DDBJ whole genome shotgun (WGS) entry which is preliminary data.</text>
</comment>
<dbReference type="GO" id="GO:0032259">
    <property type="term" value="P:methylation"/>
    <property type="evidence" value="ECO:0007669"/>
    <property type="project" value="UniProtKB-KW"/>
</dbReference>
<dbReference type="AlphaFoldDB" id="A0A317DXD1"/>
<dbReference type="Proteomes" id="UP000246077">
    <property type="component" value="Unassembled WGS sequence"/>
</dbReference>
<dbReference type="GO" id="GO:0008168">
    <property type="term" value="F:methyltransferase activity"/>
    <property type="evidence" value="ECO:0007669"/>
    <property type="project" value="UniProtKB-KW"/>
</dbReference>
<keyword evidence="2" id="KW-0489">Methyltransferase</keyword>
<keyword evidence="2" id="KW-0808">Transferase</keyword>